<keyword evidence="3 11" id="KW-0813">Transport</keyword>
<evidence type="ECO:0000256" key="2">
    <source>
        <dbReference type="ARBA" id="ARBA00009810"/>
    </source>
</evidence>
<dbReference type="Proteomes" id="UP000739565">
    <property type="component" value="Unassembled WGS sequence"/>
</dbReference>
<evidence type="ECO:0000256" key="12">
    <source>
        <dbReference type="RuleBase" id="RU003357"/>
    </source>
</evidence>
<dbReference type="RefSeq" id="WP_259662404.1">
    <property type="nucleotide sequence ID" value="NZ_JAHXRI010000025.1"/>
</dbReference>
<accession>A0A953NBF2</accession>
<keyword evidence="9 16" id="KW-0675">Receptor</keyword>
<evidence type="ECO:0000256" key="3">
    <source>
        <dbReference type="ARBA" id="ARBA00022448"/>
    </source>
</evidence>
<evidence type="ECO:0000256" key="4">
    <source>
        <dbReference type="ARBA" id="ARBA00022452"/>
    </source>
</evidence>
<gene>
    <name evidence="16" type="ORF">KZZ10_15250</name>
</gene>
<dbReference type="Pfam" id="PF00593">
    <property type="entry name" value="TonB_dep_Rec_b-barrel"/>
    <property type="match status" value="1"/>
</dbReference>
<feature type="signal peptide" evidence="13">
    <location>
        <begin position="1"/>
        <end position="24"/>
    </location>
</feature>
<feature type="chain" id="PRO_5037499112" evidence="13">
    <location>
        <begin position="25"/>
        <end position="730"/>
    </location>
</feature>
<dbReference type="Gene3D" id="2.40.170.20">
    <property type="entry name" value="TonB-dependent receptor, beta-barrel domain"/>
    <property type="match status" value="1"/>
</dbReference>
<dbReference type="InterPro" id="IPR039426">
    <property type="entry name" value="TonB-dep_rcpt-like"/>
</dbReference>
<dbReference type="GO" id="GO:0015232">
    <property type="term" value="F:heme transmembrane transporter activity"/>
    <property type="evidence" value="ECO:0007669"/>
    <property type="project" value="InterPro"/>
</dbReference>
<keyword evidence="6 13" id="KW-0732">Signal</keyword>
<keyword evidence="7 12" id="KW-0798">TonB box</keyword>
<dbReference type="NCBIfam" id="TIGR01785">
    <property type="entry name" value="TonB-hemin"/>
    <property type="match status" value="1"/>
</dbReference>
<comment type="subcellular location">
    <subcellularLocation>
        <location evidence="1 11">Cell outer membrane</location>
        <topology evidence="1 11">Multi-pass membrane protein</topology>
    </subcellularLocation>
</comment>
<evidence type="ECO:0000259" key="14">
    <source>
        <dbReference type="Pfam" id="PF00593"/>
    </source>
</evidence>
<dbReference type="InterPro" id="IPR000531">
    <property type="entry name" value="Beta-barrel_TonB"/>
</dbReference>
<protein>
    <submittedName>
        <fullName evidence="16">TonB-dependent hemoglobin/transferrin/lactoferrin family receptor</fullName>
    </submittedName>
</protein>
<feature type="domain" description="TonB-dependent receptor plug" evidence="15">
    <location>
        <begin position="52"/>
        <end position="171"/>
    </location>
</feature>
<comment type="caution">
    <text evidence="16">The sequence shown here is derived from an EMBL/GenBank/DDBJ whole genome shotgun (WGS) entry which is preliminary data.</text>
</comment>
<dbReference type="PANTHER" id="PTHR30069:SF29">
    <property type="entry name" value="HEMOGLOBIN AND HEMOGLOBIN-HAPTOGLOBIN-BINDING PROTEIN 1-RELATED"/>
    <property type="match status" value="1"/>
</dbReference>
<organism evidence="16 17">
    <name type="scientific">Zwartia hollandica</name>
    <dbReference type="NCBI Taxonomy" id="324606"/>
    <lineage>
        <taxon>Bacteria</taxon>
        <taxon>Pseudomonadati</taxon>
        <taxon>Pseudomonadota</taxon>
        <taxon>Betaproteobacteria</taxon>
        <taxon>Burkholderiales</taxon>
        <taxon>Alcaligenaceae</taxon>
        <taxon>Zwartia</taxon>
    </lineage>
</organism>
<evidence type="ECO:0000256" key="9">
    <source>
        <dbReference type="ARBA" id="ARBA00023170"/>
    </source>
</evidence>
<keyword evidence="5 11" id="KW-0812">Transmembrane</keyword>
<dbReference type="EMBL" id="JAHXRI010000025">
    <property type="protein sequence ID" value="MBZ1352000.1"/>
    <property type="molecule type" value="Genomic_DNA"/>
</dbReference>
<keyword evidence="17" id="KW-1185">Reference proteome</keyword>
<dbReference type="GO" id="GO:0009279">
    <property type="term" value="C:cell outer membrane"/>
    <property type="evidence" value="ECO:0007669"/>
    <property type="project" value="UniProtKB-SubCell"/>
</dbReference>
<dbReference type="AlphaFoldDB" id="A0A953NBF2"/>
<dbReference type="GO" id="GO:0044718">
    <property type="term" value="P:siderophore transmembrane transport"/>
    <property type="evidence" value="ECO:0007669"/>
    <property type="project" value="TreeGrafter"/>
</dbReference>
<proteinExistence type="inferred from homology"/>
<keyword evidence="8 11" id="KW-0472">Membrane</keyword>
<evidence type="ECO:0000256" key="11">
    <source>
        <dbReference type="PROSITE-ProRule" id="PRU01360"/>
    </source>
</evidence>
<dbReference type="Pfam" id="PF07715">
    <property type="entry name" value="Plug"/>
    <property type="match status" value="1"/>
</dbReference>
<evidence type="ECO:0000256" key="7">
    <source>
        <dbReference type="ARBA" id="ARBA00023077"/>
    </source>
</evidence>
<evidence type="ECO:0000313" key="16">
    <source>
        <dbReference type="EMBL" id="MBZ1352000.1"/>
    </source>
</evidence>
<evidence type="ECO:0000259" key="15">
    <source>
        <dbReference type="Pfam" id="PF07715"/>
    </source>
</evidence>
<keyword evidence="4 11" id="KW-1134">Transmembrane beta strand</keyword>
<dbReference type="InterPro" id="IPR010949">
    <property type="entry name" value="TonB_Hb/transfer/lactofer_rcpt"/>
</dbReference>
<name>A0A953NBF2_9BURK</name>
<dbReference type="InterPro" id="IPR012910">
    <property type="entry name" value="Plug_dom"/>
</dbReference>
<dbReference type="SUPFAM" id="SSF56935">
    <property type="entry name" value="Porins"/>
    <property type="match status" value="1"/>
</dbReference>
<reference evidence="16" key="1">
    <citation type="submission" date="2021-07" db="EMBL/GenBank/DDBJ databases">
        <title>New genus and species of the family Alcaligenaceae.</title>
        <authorList>
            <person name="Hahn M.W."/>
        </authorList>
    </citation>
    <scope>NUCLEOTIDE SEQUENCE</scope>
    <source>
        <strain evidence="16">LF4-65</strain>
    </source>
</reference>
<dbReference type="InterPro" id="IPR036942">
    <property type="entry name" value="Beta-barrel_TonB_sf"/>
</dbReference>
<dbReference type="InterPro" id="IPR011276">
    <property type="entry name" value="TonB_haem/Hb_rcpt"/>
</dbReference>
<dbReference type="InterPro" id="IPR037066">
    <property type="entry name" value="Plug_dom_sf"/>
</dbReference>
<dbReference type="PANTHER" id="PTHR30069">
    <property type="entry name" value="TONB-DEPENDENT OUTER MEMBRANE RECEPTOR"/>
    <property type="match status" value="1"/>
</dbReference>
<comment type="similarity">
    <text evidence="2 11 12">Belongs to the TonB-dependent receptor family.</text>
</comment>
<evidence type="ECO:0000256" key="10">
    <source>
        <dbReference type="ARBA" id="ARBA00023237"/>
    </source>
</evidence>
<dbReference type="Gene3D" id="2.170.130.10">
    <property type="entry name" value="TonB-dependent receptor, plug domain"/>
    <property type="match status" value="1"/>
</dbReference>
<dbReference type="GO" id="GO:0015344">
    <property type="term" value="F:siderophore uptake transmembrane transporter activity"/>
    <property type="evidence" value="ECO:0007669"/>
    <property type="project" value="TreeGrafter"/>
</dbReference>
<keyword evidence="10 11" id="KW-0998">Cell outer membrane</keyword>
<evidence type="ECO:0000256" key="5">
    <source>
        <dbReference type="ARBA" id="ARBA00022692"/>
    </source>
</evidence>
<feature type="domain" description="TonB-dependent receptor-like beta-barrel" evidence="14">
    <location>
        <begin position="294"/>
        <end position="690"/>
    </location>
</feature>
<evidence type="ECO:0000256" key="8">
    <source>
        <dbReference type="ARBA" id="ARBA00023136"/>
    </source>
</evidence>
<dbReference type="PROSITE" id="PS52016">
    <property type="entry name" value="TONB_DEPENDENT_REC_3"/>
    <property type="match status" value="1"/>
</dbReference>
<evidence type="ECO:0000256" key="1">
    <source>
        <dbReference type="ARBA" id="ARBA00004571"/>
    </source>
</evidence>
<evidence type="ECO:0000256" key="6">
    <source>
        <dbReference type="ARBA" id="ARBA00022729"/>
    </source>
</evidence>
<dbReference type="NCBIfam" id="TIGR01786">
    <property type="entry name" value="TonB-hemlactrns"/>
    <property type="match status" value="1"/>
</dbReference>
<evidence type="ECO:0000313" key="17">
    <source>
        <dbReference type="Proteomes" id="UP000739565"/>
    </source>
</evidence>
<sequence length="730" mass="80026">MLSKTRVSLYCLTLGIHLPRLVLADPSTSTTVSHSRLEEVTVSATRSPRRVHDVSASVTVIGAQQIEQEGARDIKDLFRNELDVSVRAAPTRFGLGGNASGRAGNEGINIRGLGGNQVLMLVDGIRIPNGFNFGAFATGRGDFLDIDGLKSVEVLRGPASTQYGSDGLAGAVSFRTLDPSDLLKTKAVAAFSRMSYASIDHSGAGTLAVAGERTAWQGMVLASYRLGRETATHGIDGSENAMRTQANPANYRNRYLLGKAVHSLSAAQQLSLTVESQYRTQAIEVYSARALRPTSPRATLNFDTRDQIQRDRVSLEHRFSDMNASWIQSAETKVYWQDAFVNQFTQEERVRSAVRTRDNTYRTRLVGLTSQFETNLSGVVSQKLTYGFDWSQAQVSGLRDGTLPPYGEVFPVKPFPDSRYTQSGVFGQSEMEFGALSVIPGLRFDYYQIAPSTNAYKGNSPQISQGQAVTPRLGAVWRWLPNFSPYGQVARGFRAPTPEQVNNGFSNIAAGYTSVGNAELKPEYADSIELGVRGSMQGLRYSIAGFDNRYKNFISQQRVGGIGRPSNPYVYQYVNLTTARIRGVVISTESKIDERWSLQAGIAYLKGTSEVNGRQQPLDSVDPLKAVLGVRYDVGQWGARANVTYSAPKSAGDIAESAEKAFAPGASAVLDLGWFWKPTRDLTLNVNINNALDAKYWRWSDMRGLEDTSPVKDAYTAAGRNIQLSLRYDY</sequence>
<evidence type="ECO:0000256" key="13">
    <source>
        <dbReference type="SAM" id="SignalP"/>
    </source>
</evidence>
<dbReference type="CDD" id="cd01347">
    <property type="entry name" value="ligand_gated_channel"/>
    <property type="match status" value="1"/>
</dbReference>